<dbReference type="RefSeq" id="WP_148041586.1">
    <property type="nucleotide sequence ID" value="NZ_CP044548.2"/>
</dbReference>
<name>A0A5P8FPJ7_9MICO</name>
<dbReference type="GeneID" id="59161994"/>
<dbReference type="EMBL" id="CP044548">
    <property type="protein sequence ID" value="QFQ30960.2"/>
    <property type="molecule type" value="Genomic_DNA"/>
</dbReference>
<proteinExistence type="predicted"/>
<dbReference type="Proteomes" id="UP000271708">
    <property type="component" value="Chromosome"/>
</dbReference>
<evidence type="ECO:0000313" key="3">
    <source>
        <dbReference type="Proteomes" id="UP000271708"/>
    </source>
</evidence>
<dbReference type="KEGG" id="jme:EEW87_012490"/>
<evidence type="ECO:0000313" key="2">
    <source>
        <dbReference type="EMBL" id="QFQ30960.2"/>
    </source>
</evidence>
<organism evidence="2 3">
    <name type="scientific">Janibacter melonis</name>
    <dbReference type="NCBI Taxonomy" id="262209"/>
    <lineage>
        <taxon>Bacteria</taxon>
        <taxon>Bacillati</taxon>
        <taxon>Actinomycetota</taxon>
        <taxon>Actinomycetes</taxon>
        <taxon>Micrococcales</taxon>
        <taxon>Intrasporangiaceae</taxon>
        <taxon>Janibacter</taxon>
    </lineage>
</organism>
<sequence>MGQRWLRAVGGDEGDGGEVRASDGWLGDGWGGPPGEVGGGSGGRCLCDDCLSGIVSYPLAEQYGGGGGFGDDRGMITEVVLLDGHLIDVRKGPVGGSGYECAAHELQARGVLRREPPRTVVVREEPEQAMLDWLARVVGGEAALAALDDEPLPVEDLDLGAVPGWARERARLVDEHVQGAFGHQLVGPELLTACRRLLVRAAGAGAFEAWHGALPEQVAAAVVHCAAKASALGAPTLGHPMRSILRGVGVSGYPSDRSRRLATLVGGSGWPHGRRPTEVPDVYVLGDPALLLSCFRSDLVVYRDRAVRLAAGSGATGAR</sequence>
<feature type="region of interest" description="Disordered" evidence="1">
    <location>
        <begin position="1"/>
        <end position="34"/>
    </location>
</feature>
<gene>
    <name evidence="2" type="ORF">EEW87_012490</name>
</gene>
<accession>A0A5P8FPJ7</accession>
<evidence type="ECO:0000256" key="1">
    <source>
        <dbReference type="SAM" id="MobiDB-lite"/>
    </source>
</evidence>
<dbReference type="AlphaFoldDB" id="A0A5P8FPJ7"/>
<reference evidence="2 3" key="1">
    <citation type="submission" date="2019-09" db="EMBL/GenBank/DDBJ databases">
        <title>Complete Genome Sequence of Janibacter melonis M714 with both human health impact and industrial applications.</title>
        <authorList>
            <person name="Jin M."/>
            <person name="Zhao Q.R."/>
        </authorList>
    </citation>
    <scope>NUCLEOTIDE SEQUENCE [LARGE SCALE GENOMIC DNA]</scope>
    <source>
        <strain evidence="2 3">M714</strain>
    </source>
</reference>
<protein>
    <submittedName>
        <fullName evidence="2">Uncharacterized protein</fullName>
    </submittedName>
</protein>